<reference evidence="1" key="1">
    <citation type="journal article" date="2015" name="Genome Announc.">
        <title>Draft Genome Sequence of Thiostrepton-Producing Streptomyces azureus ATCC 14921.</title>
        <authorList>
            <person name="Sakihara K."/>
            <person name="Maeda J."/>
            <person name="Tashiro K."/>
            <person name="Fujino Y."/>
            <person name="Kuhara S."/>
            <person name="Ohshima T."/>
            <person name="Ogata S."/>
            <person name="Doi K."/>
        </authorList>
    </citation>
    <scope>NUCLEOTIDE SEQUENCE [LARGE SCALE GENOMIC DNA]</scope>
    <source>
        <strain evidence="1">ATCC14921</strain>
    </source>
</reference>
<evidence type="ECO:0000313" key="2">
    <source>
        <dbReference type="Proteomes" id="UP000053859"/>
    </source>
</evidence>
<evidence type="ECO:0000313" key="1">
    <source>
        <dbReference type="EMBL" id="GAP50818.1"/>
    </source>
</evidence>
<accession>A0A0K8PSU4</accession>
<dbReference type="Proteomes" id="UP000053859">
    <property type="component" value="Unassembled WGS sequence"/>
</dbReference>
<keyword evidence="2" id="KW-1185">Reference proteome</keyword>
<name>A0A0K8PSU4_STRAJ</name>
<proteinExistence type="predicted"/>
<sequence length="62" mass="6808">MVAGPREQARHYEVSVARSWQVLLPVPATPFRAAVLADGFCPTRIEAGTDAFPLRPAELFAR</sequence>
<dbReference type="EMBL" id="DF968352">
    <property type="protein sequence ID" value="GAP50818.1"/>
    <property type="molecule type" value="Genomic_DNA"/>
</dbReference>
<organism evidence="1 2">
    <name type="scientific">Streptomyces azureus</name>
    <dbReference type="NCBI Taxonomy" id="146537"/>
    <lineage>
        <taxon>Bacteria</taxon>
        <taxon>Bacillati</taxon>
        <taxon>Actinomycetota</taxon>
        <taxon>Actinomycetes</taxon>
        <taxon>Kitasatosporales</taxon>
        <taxon>Streptomycetaceae</taxon>
        <taxon>Streptomyces</taxon>
    </lineage>
</organism>
<protein>
    <submittedName>
        <fullName evidence="1">Oxidoreductase, FAD-binding</fullName>
    </submittedName>
</protein>
<dbReference type="AlphaFoldDB" id="A0A0K8PSU4"/>
<gene>
    <name evidence="1" type="ORF">SAZU_5677</name>
</gene>
<dbReference type="PATRIC" id="fig|146537.3.peg.5976"/>